<name>A0ACA9NUY0_9GLOM</name>
<dbReference type="EMBL" id="CAJVPU010019946">
    <property type="protein sequence ID" value="CAG8674222.1"/>
    <property type="molecule type" value="Genomic_DNA"/>
</dbReference>
<evidence type="ECO:0000313" key="2">
    <source>
        <dbReference type="Proteomes" id="UP000789702"/>
    </source>
</evidence>
<proteinExistence type="predicted"/>
<gene>
    <name evidence="1" type="ORF">DHETER_LOCUS10320</name>
</gene>
<organism evidence="1 2">
    <name type="scientific">Dentiscutata heterogama</name>
    <dbReference type="NCBI Taxonomy" id="1316150"/>
    <lineage>
        <taxon>Eukaryota</taxon>
        <taxon>Fungi</taxon>
        <taxon>Fungi incertae sedis</taxon>
        <taxon>Mucoromycota</taxon>
        <taxon>Glomeromycotina</taxon>
        <taxon>Glomeromycetes</taxon>
        <taxon>Diversisporales</taxon>
        <taxon>Gigasporaceae</taxon>
        <taxon>Dentiscutata</taxon>
    </lineage>
</organism>
<evidence type="ECO:0000313" key="1">
    <source>
        <dbReference type="EMBL" id="CAG8674222.1"/>
    </source>
</evidence>
<protein>
    <submittedName>
        <fullName evidence="1">13843_t:CDS:1</fullName>
    </submittedName>
</protein>
<feature type="non-terminal residue" evidence="1">
    <location>
        <position position="44"/>
    </location>
</feature>
<keyword evidence="2" id="KW-1185">Reference proteome</keyword>
<sequence>AEERRKCLDKEKEQRQKWRVLNSKKSLNIADVRLSLNNQENEQT</sequence>
<reference evidence="1" key="1">
    <citation type="submission" date="2021-06" db="EMBL/GenBank/DDBJ databases">
        <authorList>
            <person name="Kallberg Y."/>
            <person name="Tangrot J."/>
            <person name="Rosling A."/>
        </authorList>
    </citation>
    <scope>NUCLEOTIDE SEQUENCE</scope>
    <source>
        <strain evidence="1">IL203A</strain>
    </source>
</reference>
<dbReference type="Proteomes" id="UP000789702">
    <property type="component" value="Unassembled WGS sequence"/>
</dbReference>
<feature type="non-terminal residue" evidence="1">
    <location>
        <position position="1"/>
    </location>
</feature>
<accession>A0ACA9NUY0</accession>
<comment type="caution">
    <text evidence="1">The sequence shown here is derived from an EMBL/GenBank/DDBJ whole genome shotgun (WGS) entry which is preliminary data.</text>
</comment>